<dbReference type="Pfam" id="PF19783">
    <property type="entry name" value="DUF6268"/>
    <property type="match status" value="1"/>
</dbReference>
<keyword evidence="2" id="KW-0808">Transferase</keyword>
<comment type="caution">
    <text evidence="2">The sequence shown here is derived from an EMBL/GenBank/DDBJ whole genome shotgun (WGS) entry which is preliminary data.</text>
</comment>
<evidence type="ECO:0000313" key="2">
    <source>
        <dbReference type="EMBL" id="PTB93804.1"/>
    </source>
</evidence>
<dbReference type="GO" id="GO:0016301">
    <property type="term" value="F:kinase activity"/>
    <property type="evidence" value="ECO:0007669"/>
    <property type="project" value="UniProtKB-KW"/>
</dbReference>
<dbReference type="Proteomes" id="UP000240608">
    <property type="component" value="Unassembled WGS sequence"/>
</dbReference>
<gene>
    <name evidence="2" type="ORF">C9994_12675</name>
</gene>
<name>A0A2T4DJ05_9BACT</name>
<reference evidence="2 3" key="1">
    <citation type="submission" date="2018-03" db="EMBL/GenBank/DDBJ databases">
        <title>Cross-interface Injection: A General Nanoliter Liquid Handling Method Applied to Single Cells Genome Amplification Automated Nanoliter Liquid Handling Applied to Single Cell Multiple Displacement Amplification.</title>
        <authorList>
            <person name="Yun J."/>
            <person name="Xu P."/>
            <person name="Xu J."/>
            <person name="Dai X."/>
            <person name="Wang Y."/>
            <person name="Zheng X."/>
            <person name="Cao C."/>
            <person name="Yi Q."/>
            <person name="Zhu Y."/>
            <person name="Wang L."/>
            <person name="Dong Z."/>
            <person name="Huang Y."/>
            <person name="Huang L."/>
            <person name="Du W."/>
        </authorList>
    </citation>
    <scope>NUCLEOTIDE SEQUENCE [LARGE SCALE GENOMIC DNA]</scope>
    <source>
        <strain evidence="2 3">Z-D1-2</strain>
    </source>
</reference>
<dbReference type="EMBL" id="PYVU01000151">
    <property type="protein sequence ID" value="PTB93804.1"/>
    <property type="molecule type" value="Genomic_DNA"/>
</dbReference>
<sequence length="299" mass="33454">MKKLLIIILVISYSDVMAQITLKTEYFGKSSYRVGKNDDSNKVGNSEGSALVYQAGINLPISVKQELDKKPTVWGVAAQAAHVSLDNRNFTEDLVLDEITNVSLNIYHLRPLNEKWSMMASLGAGIFSSESNFSQISSSTVLGNVAALFIHHLKPNLDLGIGLAFNNSFGYPMAFPALYLKWAKEGKYSLNVSLLQGLDVSAKYELNKLININYIIGVDGQAAFFEEDNQDKMFTHQYIVTGIQPEIKLGKNVTIPFTAGINTMRTAQKDDRKLESMFRETYYYFQVSPYFSAGINYNF</sequence>
<evidence type="ECO:0000313" key="3">
    <source>
        <dbReference type="Proteomes" id="UP000240608"/>
    </source>
</evidence>
<proteinExistence type="predicted"/>
<feature type="domain" description="DUF6268" evidence="1">
    <location>
        <begin position="15"/>
        <end position="298"/>
    </location>
</feature>
<dbReference type="AlphaFoldDB" id="A0A2T4DJ05"/>
<dbReference type="InterPro" id="IPR046235">
    <property type="entry name" value="DUF6268"/>
</dbReference>
<keyword evidence="2" id="KW-0418">Kinase</keyword>
<accession>A0A2T4DJ05</accession>
<organism evidence="2 3">
    <name type="scientific">Marivirga lumbricoides</name>
    <dbReference type="NCBI Taxonomy" id="1046115"/>
    <lineage>
        <taxon>Bacteria</taxon>
        <taxon>Pseudomonadati</taxon>
        <taxon>Bacteroidota</taxon>
        <taxon>Cytophagia</taxon>
        <taxon>Cytophagales</taxon>
        <taxon>Marivirgaceae</taxon>
        <taxon>Marivirga</taxon>
    </lineage>
</organism>
<evidence type="ECO:0000259" key="1">
    <source>
        <dbReference type="Pfam" id="PF19783"/>
    </source>
</evidence>
<protein>
    <submittedName>
        <fullName evidence="2">Histidine kinase</fullName>
    </submittedName>
</protein>